<name>A0A835G808_SPOEX</name>
<evidence type="ECO:0000313" key="3">
    <source>
        <dbReference type="Proteomes" id="UP000648187"/>
    </source>
</evidence>
<feature type="region of interest" description="Disordered" evidence="1">
    <location>
        <begin position="84"/>
        <end position="106"/>
    </location>
</feature>
<evidence type="ECO:0000313" key="2">
    <source>
        <dbReference type="EMBL" id="KAF9411221.1"/>
    </source>
</evidence>
<dbReference type="AlphaFoldDB" id="A0A835G808"/>
<protein>
    <submittedName>
        <fullName evidence="2">Uncharacterized protein</fullName>
    </submittedName>
</protein>
<evidence type="ECO:0000256" key="1">
    <source>
        <dbReference type="SAM" id="MobiDB-lite"/>
    </source>
</evidence>
<gene>
    <name evidence="2" type="ORF">HW555_009935</name>
</gene>
<accession>A0A835G808</accession>
<dbReference type="Proteomes" id="UP000648187">
    <property type="component" value="Unassembled WGS sequence"/>
</dbReference>
<organism evidence="2 3">
    <name type="scientific">Spodoptera exigua</name>
    <name type="common">Beet armyworm</name>
    <name type="synonym">Noctua fulgens</name>
    <dbReference type="NCBI Taxonomy" id="7107"/>
    <lineage>
        <taxon>Eukaryota</taxon>
        <taxon>Metazoa</taxon>
        <taxon>Ecdysozoa</taxon>
        <taxon>Arthropoda</taxon>
        <taxon>Hexapoda</taxon>
        <taxon>Insecta</taxon>
        <taxon>Pterygota</taxon>
        <taxon>Neoptera</taxon>
        <taxon>Endopterygota</taxon>
        <taxon>Lepidoptera</taxon>
        <taxon>Glossata</taxon>
        <taxon>Ditrysia</taxon>
        <taxon>Noctuoidea</taxon>
        <taxon>Noctuidae</taxon>
        <taxon>Amphipyrinae</taxon>
        <taxon>Spodoptera</taxon>
    </lineage>
</organism>
<reference evidence="2" key="1">
    <citation type="submission" date="2020-08" db="EMBL/GenBank/DDBJ databases">
        <title>Spodoptera exigua strain:BAW_Kor-Di-RS1 Genome sequencing and assembly.</title>
        <authorList>
            <person name="Kim J."/>
            <person name="Nam H.Y."/>
            <person name="Kwon M."/>
            <person name="Choi J.H."/>
            <person name="Cho S.R."/>
            <person name="Kim G.-H."/>
        </authorList>
    </citation>
    <scope>NUCLEOTIDE SEQUENCE</scope>
    <source>
        <strain evidence="2">BAW_Kor-Di-RS1</strain>
        <tissue evidence="2">Whole-body</tissue>
    </source>
</reference>
<keyword evidence="3" id="KW-1185">Reference proteome</keyword>
<dbReference type="EMBL" id="JACKWZ010000232">
    <property type="protein sequence ID" value="KAF9411221.1"/>
    <property type="molecule type" value="Genomic_DNA"/>
</dbReference>
<comment type="caution">
    <text evidence="2">The sequence shown here is derived from an EMBL/GenBank/DDBJ whole genome shotgun (WGS) entry which is preliminary data.</text>
</comment>
<sequence>MVSMQRNVVYNDREPAIFTDCTMDIKLTIVFLVVLALMVSDPVSADFNYNHYRPKLNEVGKDNSVFKCVPGRTTLKMKERKLTLAGEDSNESDDYTRTVARGRPQSVTRPKDETCLICVCSVDGQHEYCKSRSSDTLNECIMIKDINEEFRSLIPFVHSRNLLYRIRRDYLWHNDEIPYSPKDKCFRGHSYYSNSPTANDTDIDLASDVESLLDYNSANTCYYCVCAVDGQSVGCIHRDESFCNFFRVIRSEKRIRDRYTSLLEQDRPTYFRQLSWRLRRTMDNGIYDLINAGGDTLCCSHPDGHRRQIHNEVRNKLRTLKRRIPKENLLGGSMREDYVDFVVNND</sequence>
<proteinExistence type="predicted"/>